<evidence type="ECO:0000256" key="1">
    <source>
        <dbReference type="SAM" id="Phobius"/>
    </source>
</evidence>
<evidence type="ECO:0000313" key="3">
    <source>
        <dbReference type="Proteomes" id="UP001500655"/>
    </source>
</evidence>
<comment type="caution">
    <text evidence="2">The sequence shown here is derived from an EMBL/GenBank/DDBJ whole genome shotgun (WGS) entry which is preliminary data.</text>
</comment>
<sequence>MLIDPSASDAFALMVMFAGAVKRWFALGAVMLTVGAWFTALVGGRLVGTELVGGRLVGTELVGGRLVGTELVGGRLVGTELVGTLLVGVVPLHGTPLTAKLLGSPLVPV</sequence>
<reference evidence="2 3" key="1">
    <citation type="journal article" date="2019" name="Int. J. Syst. Evol. Microbiol.">
        <title>The Global Catalogue of Microorganisms (GCM) 10K type strain sequencing project: providing services to taxonomists for standard genome sequencing and annotation.</title>
        <authorList>
            <consortium name="The Broad Institute Genomics Platform"/>
            <consortium name="The Broad Institute Genome Sequencing Center for Infectious Disease"/>
            <person name="Wu L."/>
            <person name="Ma J."/>
        </authorList>
    </citation>
    <scope>NUCLEOTIDE SEQUENCE [LARGE SCALE GENOMIC DNA]</scope>
    <source>
        <strain evidence="2 3">JCM 13249</strain>
    </source>
</reference>
<evidence type="ECO:0000313" key="2">
    <source>
        <dbReference type="EMBL" id="GAA1746438.1"/>
    </source>
</evidence>
<proteinExistence type="predicted"/>
<keyword evidence="1" id="KW-0472">Membrane</keyword>
<gene>
    <name evidence="2" type="ORF">GCM10009681_16980</name>
</gene>
<feature type="transmembrane region" description="Helical" evidence="1">
    <location>
        <begin position="24"/>
        <end position="47"/>
    </location>
</feature>
<accession>A0ABN2K246</accession>
<protein>
    <submittedName>
        <fullName evidence="2">Uncharacterized protein</fullName>
    </submittedName>
</protein>
<dbReference type="SUPFAM" id="SSF141571">
    <property type="entry name" value="Pentapeptide repeat-like"/>
    <property type="match status" value="1"/>
</dbReference>
<organism evidence="2 3">
    <name type="scientific">Luedemannella helvata</name>
    <dbReference type="NCBI Taxonomy" id="349315"/>
    <lineage>
        <taxon>Bacteria</taxon>
        <taxon>Bacillati</taxon>
        <taxon>Actinomycetota</taxon>
        <taxon>Actinomycetes</taxon>
        <taxon>Micromonosporales</taxon>
        <taxon>Micromonosporaceae</taxon>
        <taxon>Luedemannella</taxon>
    </lineage>
</organism>
<name>A0ABN2K246_9ACTN</name>
<dbReference type="Proteomes" id="UP001500655">
    <property type="component" value="Unassembled WGS sequence"/>
</dbReference>
<dbReference type="EMBL" id="BAAALS010000006">
    <property type="protein sequence ID" value="GAA1746438.1"/>
    <property type="molecule type" value="Genomic_DNA"/>
</dbReference>
<keyword evidence="1" id="KW-0812">Transmembrane</keyword>
<keyword evidence="3" id="KW-1185">Reference proteome</keyword>
<keyword evidence="1" id="KW-1133">Transmembrane helix</keyword>